<reference evidence="1 2" key="1">
    <citation type="submission" date="2013-12" db="EMBL/GenBank/DDBJ databases">
        <title>A Varibaculum cambriense genome reconstructed from a premature infant gut community with otherwise low bacterial novelty that shifts toward anaerobic metabolism during the third week of life.</title>
        <authorList>
            <person name="Brown C.T."/>
            <person name="Sharon I."/>
            <person name="Thomas B.C."/>
            <person name="Castelle C.J."/>
            <person name="Morowitz M.J."/>
            <person name="Banfield J.F."/>
        </authorList>
    </citation>
    <scope>NUCLEOTIDE SEQUENCE [LARGE SCALE GENOMIC DNA]</scope>
    <source>
        <strain evidence="2">DORA_7</strain>
    </source>
</reference>
<gene>
    <name evidence="1" type="ORF">Q615_SPAC00088G0001</name>
</gene>
<dbReference type="SUPFAM" id="SSF53850">
    <property type="entry name" value="Periplasmic binding protein-like II"/>
    <property type="match status" value="1"/>
</dbReference>
<feature type="non-terminal residue" evidence="1">
    <location>
        <position position="170"/>
    </location>
</feature>
<name>W1U0Y6_STRAP</name>
<dbReference type="Gene3D" id="3.10.105.10">
    <property type="entry name" value="Dipeptide-binding Protein, Domain 3"/>
    <property type="match status" value="1"/>
</dbReference>
<evidence type="ECO:0000313" key="1">
    <source>
        <dbReference type="EMBL" id="ETI86294.1"/>
    </source>
</evidence>
<dbReference type="EMBL" id="AZMF01000088">
    <property type="protein sequence ID" value="ETI86294.1"/>
    <property type="molecule type" value="Genomic_DNA"/>
</dbReference>
<organism evidence="1 2">
    <name type="scientific">Streptococcus anginosus DORA_7</name>
    <dbReference type="NCBI Taxonomy" id="1403946"/>
    <lineage>
        <taxon>Bacteria</taxon>
        <taxon>Bacillati</taxon>
        <taxon>Bacillota</taxon>
        <taxon>Bacilli</taxon>
        <taxon>Lactobacillales</taxon>
        <taxon>Streptococcaceae</taxon>
        <taxon>Streptococcus</taxon>
        <taxon>Streptococcus anginosus group</taxon>
    </lineage>
</organism>
<dbReference type="eggNOG" id="COG4166">
    <property type="taxonomic scope" value="Bacteria"/>
</dbReference>
<dbReference type="Proteomes" id="UP000018846">
    <property type="component" value="Unassembled WGS sequence"/>
</dbReference>
<proteinExistence type="predicted"/>
<feature type="non-terminal residue" evidence="1">
    <location>
        <position position="1"/>
    </location>
</feature>
<comment type="caution">
    <text evidence="1">The sequence shown here is derived from an EMBL/GenBank/DDBJ whole genome shotgun (WGS) entry which is preliminary data.</text>
</comment>
<evidence type="ECO:0000313" key="2">
    <source>
        <dbReference type="Proteomes" id="UP000018846"/>
    </source>
</evidence>
<sequence length="170" mass="18789">LQDATSYYYNFNLNRQSYNHTSKKTDAQKAATQEAVLNKAFRQAINFAYNRTSYGAQSNGKDGATKVLRNTLVPPTFVSIGDKTFGDVVSSKLVNYGSEWSNMNLADAQDAYYNPEKAKAKFAQAKAELQAKGVQFPIHLDVPADQTSKIGVQWESSMKQSVESVLGTEN</sequence>
<protein>
    <submittedName>
        <fullName evidence="1">Bacterial extracellular solute-binding protein, family 5</fullName>
    </submittedName>
</protein>
<accession>W1U0Y6</accession>
<dbReference type="AlphaFoldDB" id="W1U0Y6"/>